<evidence type="ECO:0000313" key="22">
    <source>
        <dbReference type="EMBL" id="RUT08557.1"/>
    </source>
</evidence>
<dbReference type="InterPro" id="IPR036097">
    <property type="entry name" value="HisK_dim/P_sf"/>
</dbReference>
<evidence type="ECO:0000256" key="12">
    <source>
        <dbReference type="ARBA" id="ARBA00022989"/>
    </source>
</evidence>
<keyword evidence="13" id="KW-0902">Two-component regulatory system</keyword>
<reference evidence="22" key="1">
    <citation type="submission" date="2018-12" db="EMBL/GenBank/DDBJ databases">
        <authorList>
            <person name="Will S."/>
            <person name="Neumann-Schaal M."/>
            <person name="Henke P."/>
        </authorList>
    </citation>
    <scope>NUCLEOTIDE SEQUENCE</scope>
    <source>
        <strain evidence="22">PCC 7102</strain>
    </source>
</reference>
<dbReference type="PROSITE" id="PS50885">
    <property type="entry name" value="HAMP"/>
    <property type="match status" value="1"/>
</dbReference>
<comment type="catalytic activity">
    <reaction evidence="1">
        <text>ATP + protein L-histidine = ADP + protein N-phospho-L-histidine.</text>
        <dbReference type="EC" id="2.7.13.3"/>
    </reaction>
</comment>
<dbReference type="SUPFAM" id="SSF55874">
    <property type="entry name" value="ATPase domain of HSP90 chaperone/DNA topoisomerase II/histidine kinase"/>
    <property type="match status" value="1"/>
</dbReference>
<keyword evidence="8 18" id="KW-0812">Transmembrane</keyword>
<dbReference type="CDD" id="cd12913">
    <property type="entry name" value="PDC1_MCP_like"/>
    <property type="match status" value="1"/>
</dbReference>
<evidence type="ECO:0000256" key="6">
    <source>
        <dbReference type="ARBA" id="ARBA00022553"/>
    </source>
</evidence>
<dbReference type="AlphaFoldDB" id="A0A433VR42"/>
<protein>
    <recommendedName>
        <fullName evidence="15">Circadian input-output histidine kinase CikA</fullName>
        <ecNumber evidence="4">2.7.13.3</ecNumber>
    </recommendedName>
</protein>
<evidence type="ECO:0000256" key="15">
    <source>
        <dbReference type="ARBA" id="ARBA00074306"/>
    </source>
</evidence>
<evidence type="ECO:0000259" key="20">
    <source>
        <dbReference type="PROSITE" id="PS50110"/>
    </source>
</evidence>
<evidence type="ECO:0000256" key="11">
    <source>
        <dbReference type="ARBA" id="ARBA00022840"/>
    </source>
</evidence>
<evidence type="ECO:0000256" key="9">
    <source>
        <dbReference type="ARBA" id="ARBA00022741"/>
    </source>
</evidence>
<dbReference type="Gene3D" id="3.40.50.2300">
    <property type="match status" value="1"/>
</dbReference>
<dbReference type="PROSITE" id="PS50109">
    <property type="entry name" value="HIS_KIN"/>
    <property type="match status" value="1"/>
</dbReference>
<dbReference type="SMART" id="SM00388">
    <property type="entry name" value="HisKA"/>
    <property type="match status" value="1"/>
</dbReference>
<dbReference type="CDD" id="cd00156">
    <property type="entry name" value="REC"/>
    <property type="match status" value="1"/>
</dbReference>
<dbReference type="Gene3D" id="1.10.287.130">
    <property type="match status" value="1"/>
</dbReference>
<gene>
    <name evidence="22" type="ORF">DSM106972_017250</name>
</gene>
<keyword evidence="12 18" id="KW-1133">Transmembrane helix</keyword>
<proteinExistence type="inferred from homology"/>
<dbReference type="SMART" id="SM00387">
    <property type="entry name" value="HATPase_c"/>
    <property type="match status" value="1"/>
</dbReference>
<dbReference type="InterPro" id="IPR033479">
    <property type="entry name" value="dCache_1"/>
</dbReference>
<dbReference type="EC" id="2.7.13.3" evidence="4"/>
<dbReference type="PANTHER" id="PTHR43047:SF72">
    <property type="entry name" value="OSMOSENSING HISTIDINE PROTEIN KINASE SLN1"/>
    <property type="match status" value="1"/>
</dbReference>
<dbReference type="SUPFAM" id="SSF52172">
    <property type="entry name" value="CheY-like"/>
    <property type="match status" value="1"/>
</dbReference>
<evidence type="ECO:0000256" key="13">
    <source>
        <dbReference type="ARBA" id="ARBA00023012"/>
    </source>
</evidence>
<dbReference type="EMBL" id="RSCL01000003">
    <property type="protein sequence ID" value="RUT08557.1"/>
    <property type="molecule type" value="Genomic_DNA"/>
</dbReference>
<feature type="transmembrane region" description="Helical" evidence="18">
    <location>
        <begin position="20"/>
        <end position="39"/>
    </location>
</feature>
<dbReference type="InterPro" id="IPR005467">
    <property type="entry name" value="His_kinase_dom"/>
</dbReference>
<dbReference type="GO" id="GO:0005886">
    <property type="term" value="C:plasma membrane"/>
    <property type="evidence" value="ECO:0007669"/>
    <property type="project" value="UniProtKB-SubCell"/>
</dbReference>
<dbReference type="OrthoDB" id="9809348at2"/>
<keyword evidence="17" id="KW-0175">Coiled coil</keyword>
<evidence type="ECO:0000313" key="23">
    <source>
        <dbReference type="Proteomes" id="UP000271624"/>
    </source>
</evidence>
<dbReference type="GO" id="GO:0000155">
    <property type="term" value="F:phosphorelay sensor kinase activity"/>
    <property type="evidence" value="ECO:0007669"/>
    <property type="project" value="InterPro"/>
</dbReference>
<dbReference type="Gene3D" id="3.30.450.20">
    <property type="entry name" value="PAS domain"/>
    <property type="match status" value="1"/>
</dbReference>
<accession>A0A433VR42</accession>
<evidence type="ECO:0000256" key="5">
    <source>
        <dbReference type="ARBA" id="ARBA00022475"/>
    </source>
</evidence>
<comment type="subcellular location">
    <subcellularLocation>
        <location evidence="2">Cell membrane</location>
        <topology evidence="2">Multi-pass membrane protein</topology>
    </subcellularLocation>
</comment>
<dbReference type="CDD" id="cd06225">
    <property type="entry name" value="HAMP"/>
    <property type="match status" value="1"/>
</dbReference>
<feature type="transmembrane region" description="Helical" evidence="18">
    <location>
        <begin position="349"/>
        <end position="368"/>
    </location>
</feature>
<comment type="similarity">
    <text evidence="3">In the N-terminal section; belongs to the phytochrome family.</text>
</comment>
<dbReference type="GO" id="GO:0005524">
    <property type="term" value="F:ATP binding"/>
    <property type="evidence" value="ECO:0007669"/>
    <property type="project" value="UniProtKB-KW"/>
</dbReference>
<organism evidence="22 23">
    <name type="scientific">Dulcicalothrix desertica PCC 7102</name>
    <dbReference type="NCBI Taxonomy" id="232991"/>
    <lineage>
        <taxon>Bacteria</taxon>
        <taxon>Bacillati</taxon>
        <taxon>Cyanobacteriota</taxon>
        <taxon>Cyanophyceae</taxon>
        <taxon>Nostocales</taxon>
        <taxon>Calotrichaceae</taxon>
        <taxon>Dulcicalothrix</taxon>
    </lineage>
</organism>
<evidence type="ECO:0000256" key="8">
    <source>
        <dbReference type="ARBA" id="ARBA00022692"/>
    </source>
</evidence>
<evidence type="ECO:0000259" key="21">
    <source>
        <dbReference type="PROSITE" id="PS50885"/>
    </source>
</evidence>
<dbReference type="InterPro" id="IPR003594">
    <property type="entry name" value="HATPase_dom"/>
</dbReference>
<evidence type="ECO:0000256" key="4">
    <source>
        <dbReference type="ARBA" id="ARBA00012438"/>
    </source>
</evidence>
<evidence type="ECO:0000256" key="3">
    <source>
        <dbReference type="ARBA" id="ARBA00006402"/>
    </source>
</evidence>
<evidence type="ECO:0000256" key="2">
    <source>
        <dbReference type="ARBA" id="ARBA00004651"/>
    </source>
</evidence>
<dbReference type="Pfam" id="PF00672">
    <property type="entry name" value="HAMP"/>
    <property type="match status" value="1"/>
</dbReference>
<feature type="modified residue" description="4-aspartylphosphate" evidence="16">
    <location>
        <position position="752"/>
    </location>
</feature>
<dbReference type="Pfam" id="PF00072">
    <property type="entry name" value="Response_reg"/>
    <property type="match status" value="1"/>
</dbReference>
<feature type="domain" description="Response regulatory" evidence="20">
    <location>
        <begin position="703"/>
        <end position="819"/>
    </location>
</feature>
<dbReference type="Pfam" id="PF02518">
    <property type="entry name" value="HATPase_c"/>
    <property type="match status" value="1"/>
</dbReference>
<dbReference type="Pfam" id="PF00512">
    <property type="entry name" value="HisKA"/>
    <property type="match status" value="1"/>
</dbReference>
<keyword evidence="7" id="KW-0808">Transferase</keyword>
<dbReference type="SUPFAM" id="SSF158472">
    <property type="entry name" value="HAMP domain-like"/>
    <property type="match status" value="1"/>
</dbReference>
<evidence type="ECO:0000256" key="10">
    <source>
        <dbReference type="ARBA" id="ARBA00022777"/>
    </source>
</evidence>
<sequence length="904" mass="102016">MVSTQTNLSRYRVPLRAVLIVPFVLQIFATVGLVGYLSFKNGQGAINRLANQLMGEIDERVNQHLDSYLAVPQQLNQINTDAASSKILDIQNLEITGRYFWQQMQVYKNLSYIFSVLPNGEYTGAGRWMEGGKTTIDEISARTNYKNYTYATDEQGNRDKVVFKAEYKPLEEYWYKEAIQTGKPIWSKIYNWQDTPEFISISASRPVYNNQKKLIGVMASDILLSNISTFLQQLKVSKTGTVFILERDGNIVASSSNEKPFILVKGTARRLSAVQSTNPLIRATAINLQKKFGNLQSIKTKQSFNIQLEKAKHYALVNSWQDEYGLDWLVVVVVPESDFMAQINANTQITILLCIAALVIATLIGFYTSRWITRPILKLSRASEAMKSGNLEQTAPQTQVKELSVLSQAFNQMAKQLQDSFTVLEQTNQNLELRVEERTTELKEAKLTADVANQAKSEFLANMSHELRTPLNGILGYAQILQRHEPLTQKGRNGVDIIYQCGAHLLTLINDVLDLSKIEARKLELHPVPFHLPSFLQSVVEINRIRAEQKGITFDFETDPQLPVGISADEKRLRQVLINLLGNAIKFTDKGSVSFKVKLSNEKIRFQIEDTGVGMAPEQIEKIFLPFEQVGDSKKQAEGTGLGLAITKKIISLMQSQINVESTLGKGSIFWFEIELKEAEDWAVASRVVQQGTITGYQGIKHKILLIDDRWENRSVLFNLLEPIGFLLIEASNGQEGIELSLQESPDLIITDLAMPVMDGFEFLQKLRLHPKLKDKIVIVSSASVFEIDRHKSIDAGGNDFLPKPVQAEILLELIQKYLQINWVYDNEVNQNKNLIVEEKGIKPPDIEILTELAELAQISELDGITEIAQQIKETNSAFANELMRLVDACEIKQLRAFIHKHLN</sequence>
<evidence type="ECO:0000256" key="1">
    <source>
        <dbReference type="ARBA" id="ARBA00000085"/>
    </source>
</evidence>
<dbReference type="SMART" id="SM00448">
    <property type="entry name" value="REC"/>
    <property type="match status" value="1"/>
</dbReference>
<evidence type="ECO:0000256" key="17">
    <source>
        <dbReference type="SAM" id="Coils"/>
    </source>
</evidence>
<dbReference type="PROSITE" id="PS50110">
    <property type="entry name" value="RESPONSE_REGULATORY"/>
    <property type="match status" value="1"/>
</dbReference>
<feature type="coiled-coil region" evidence="17">
    <location>
        <begin position="414"/>
        <end position="448"/>
    </location>
</feature>
<dbReference type="RefSeq" id="WP_127080345.1">
    <property type="nucleotide sequence ID" value="NZ_RSCL01000003.1"/>
</dbReference>
<dbReference type="CDD" id="cd16922">
    <property type="entry name" value="HATPase_EvgS-ArcB-TorS-like"/>
    <property type="match status" value="1"/>
</dbReference>
<evidence type="ECO:0000256" key="7">
    <source>
        <dbReference type="ARBA" id="ARBA00022679"/>
    </source>
</evidence>
<keyword evidence="23" id="KW-1185">Reference proteome</keyword>
<dbReference type="FunFam" id="3.30.565.10:FF:000010">
    <property type="entry name" value="Sensor histidine kinase RcsC"/>
    <property type="match status" value="1"/>
</dbReference>
<comment type="caution">
    <text evidence="22">The sequence shown here is derived from an EMBL/GenBank/DDBJ whole genome shotgun (WGS) entry which is preliminary data.</text>
</comment>
<dbReference type="FunFam" id="1.10.287.130:FF:000004">
    <property type="entry name" value="Ethylene receptor 1"/>
    <property type="match status" value="1"/>
</dbReference>
<keyword evidence="14 18" id="KW-0472">Membrane</keyword>
<feature type="domain" description="Histidine kinase" evidence="19">
    <location>
        <begin position="462"/>
        <end position="678"/>
    </location>
</feature>
<dbReference type="InterPro" id="IPR011006">
    <property type="entry name" value="CheY-like_superfamily"/>
</dbReference>
<evidence type="ECO:0000256" key="14">
    <source>
        <dbReference type="ARBA" id="ARBA00023136"/>
    </source>
</evidence>
<evidence type="ECO:0000256" key="18">
    <source>
        <dbReference type="SAM" id="Phobius"/>
    </source>
</evidence>
<keyword evidence="10" id="KW-0418">Kinase</keyword>
<dbReference type="InterPro" id="IPR003661">
    <property type="entry name" value="HisK_dim/P_dom"/>
</dbReference>
<evidence type="ECO:0000259" key="19">
    <source>
        <dbReference type="PROSITE" id="PS50109"/>
    </source>
</evidence>
<dbReference type="Gene3D" id="6.10.340.10">
    <property type="match status" value="1"/>
</dbReference>
<dbReference type="Proteomes" id="UP000271624">
    <property type="component" value="Unassembled WGS sequence"/>
</dbReference>
<dbReference type="InterPro" id="IPR003660">
    <property type="entry name" value="HAMP_dom"/>
</dbReference>
<dbReference type="SUPFAM" id="SSF47384">
    <property type="entry name" value="Homodimeric domain of signal transducing histidine kinase"/>
    <property type="match status" value="1"/>
</dbReference>
<dbReference type="InterPro" id="IPR036890">
    <property type="entry name" value="HATPase_C_sf"/>
</dbReference>
<name>A0A433VR42_9CYAN</name>
<keyword evidence="5" id="KW-1003">Cell membrane</keyword>
<dbReference type="PANTHER" id="PTHR43047">
    <property type="entry name" value="TWO-COMPONENT HISTIDINE PROTEIN KINASE"/>
    <property type="match status" value="1"/>
</dbReference>
<dbReference type="CDD" id="cd00082">
    <property type="entry name" value="HisKA"/>
    <property type="match status" value="1"/>
</dbReference>
<keyword evidence="11" id="KW-0067">ATP-binding</keyword>
<feature type="domain" description="HAMP" evidence="21">
    <location>
        <begin position="370"/>
        <end position="422"/>
    </location>
</feature>
<keyword evidence="9" id="KW-0547">Nucleotide-binding</keyword>
<evidence type="ECO:0000256" key="16">
    <source>
        <dbReference type="PROSITE-ProRule" id="PRU00169"/>
    </source>
</evidence>
<keyword evidence="6 16" id="KW-0597">Phosphoprotein</keyword>
<dbReference type="Gene3D" id="3.30.565.10">
    <property type="entry name" value="Histidine kinase-like ATPase, C-terminal domain"/>
    <property type="match status" value="1"/>
</dbReference>
<dbReference type="Pfam" id="PF02743">
    <property type="entry name" value="dCache_1"/>
    <property type="match status" value="1"/>
</dbReference>
<dbReference type="GO" id="GO:0009927">
    <property type="term" value="F:histidine phosphotransfer kinase activity"/>
    <property type="evidence" value="ECO:0007669"/>
    <property type="project" value="TreeGrafter"/>
</dbReference>
<dbReference type="InterPro" id="IPR001789">
    <property type="entry name" value="Sig_transdc_resp-reg_receiver"/>
</dbReference>
<dbReference type="InterPro" id="IPR004358">
    <property type="entry name" value="Sig_transdc_His_kin-like_C"/>
</dbReference>
<reference evidence="22" key="2">
    <citation type="journal article" date="2019" name="Genome Biol. Evol.">
        <title>Day and night: Metabolic profiles and evolutionary relationships of six axenic non-marine cyanobacteria.</title>
        <authorList>
            <person name="Will S.E."/>
            <person name="Henke P."/>
            <person name="Boedeker C."/>
            <person name="Huang S."/>
            <person name="Brinkmann H."/>
            <person name="Rohde M."/>
            <person name="Jarek M."/>
            <person name="Friedl T."/>
            <person name="Seufert S."/>
            <person name="Schumacher M."/>
            <person name="Overmann J."/>
            <person name="Neumann-Schaal M."/>
            <person name="Petersen J."/>
        </authorList>
    </citation>
    <scope>NUCLEOTIDE SEQUENCE [LARGE SCALE GENOMIC DNA]</scope>
    <source>
        <strain evidence="22">PCC 7102</strain>
    </source>
</reference>
<dbReference type="SMART" id="SM00304">
    <property type="entry name" value="HAMP"/>
    <property type="match status" value="1"/>
</dbReference>
<dbReference type="PRINTS" id="PR00344">
    <property type="entry name" value="BCTRLSENSOR"/>
</dbReference>